<reference evidence="1 2" key="1">
    <citation type="journal article" date="2021" name="J. Hered.">
        <title>A chromosome-level genome assembly of the parasitoid wasp, Cotesia glomerata (Hymenoptera: Braconidae).</title>
        <authorList>
            <person name="Pinto B.J."/>
            <person name="Weis J.J."/>
            <person name="Gamble T."/>
            <person name="Ode P.J."/>
            <person name="Paul R."/>
            <person name="Zaspel J.M."/>
        </authorList>
    </citation>
    <scope>NUCLEOTIDE SEQUENCE [LARGE SCALE GENOMIC DNA]</scope>
    <source>
        <strain evidence="1">CgM1</strain>
    </source>
</reference>
<proteinExistence type="predicted"/>
<comment type="caution">
    <text evidence="1">The sequence shown here is derived from an EMBL/GenBank/DDBJ whole genome shotgun (WGS) entry which is preliminary data.</text>
</comment>
<protein>
    <submittedName>
        <fullName evidence="1">Uncharacterized protein</fullName>
    </submittedName>
</protein>
<name>A0AAV7J6I0_COTGL</name>
<evidence type="ECO:0000313" key="1">
    <source>
        <dbReference type="EMBL" id="KAH0567602.1"/>
    </source>
</evidence>
<accession>A0AAV7J6I0</accession>
<dbReference type="Proteomes" id="UP000826195">
    <property type="component" value="Unassembled WGS sequence"/>
</dbReference>
<sequence>MQNERIVFGTHVVKPEPGECKGDHSCGLTKSTGSRNGVSSHSCLVTSVVPGIIQEAPWKKMKVAETSHGKVSRDVMVEANYYYLHEYTREEEEEDQEECFRWKKKPEGDDRLILHYRVTIRKAMLFAKG</sequence>
<gene>
    <name evidence="1" type="ORF">KQX54_010985</name>
</gene>
<evidence type="ECO:0000313" key="2">
    <source>
        <dbReference type="Proteomes" id="UP000826195"/>
    </source>
</evidence>
<dbReference type="AlphaFoldDB" id="A0AAV7J6I0"/>
<organism evidence="1 2">
    <name type="scientific">Cotesia glomerata</name>
    <name type="common">Lepidopteran parasitic wasp</name>
    <name type="synonym">Apanteles glomeratus</name>
    <dbReference type="NCBI Taxonomy" id="32391"/>
    <lineage>
        <taxon>Eukaryota</taxon>
        <taxon>Metazoa</taxon>
        <taxon>Ecdysozoa</taxon>
        <taxon>Arthropoda</taxon>
        <taxon>Hexapoda</taxon>
        <taxon>Insecta</taxon>
        <taxon>Pterygota</taxon>
        <taxon>Neoptera</taxon>
        <taxon>Endopterygota</taxon>
        <taxon>Hymenoptera</taxon>
        <taxon>Apocrita</taxon>
        <taxon>Ichneumonoidea</taxon>
        <taxon>Braconidae</taxon>
        <taxon>Microgastrinae</taxon>
        <taxon>Cotesia</taxon>
    </lineage>
</organism>
<dbReference type="EMBL" id="JAHXZJ010000001">
    <property type="protein sequence ID" value="KAH0567602.1"/>
    <property type="molecule type" value="Genomic_DNA"/>
</dbReference>
<keyword evidence="2" id="KW-1185">Reference proteome</keyword>